<reference evidence="1" key="1">
    <citation type="submission" date="2020-09" db="EMBL/GenBank/DDBJ databases">
        <title>A novel bacterium of genus Bacillus, isolated from South China Sea.</title>
        <authorList>
            <person name="Huang H."/>
            <person name="Mo K."/>
            <person name="Hu Y."/>
        </authorList>
    </citation>
    <scope>NUCLEOTIDE SEQUENCE</scope>
    <source>
        <strain evidence="1">IB182487</strain>
    </source>
</reference>
<dbReference type="Pfam" id="PF04445">
    <property type="entry name" value="SAM_MT"/>
    <property type="match status" value="1"/>
</dbReference>
<keyword evidence="2" id="KW-1185">Reference proteome</keyword>
<gene>
    <name evidence="1" type="ORF">IC621_15325</name>
</gene>
<dbReference type="Proteomes" id="UP000626844">
    <property type="component" value="Unassembled WGS sequence"/>
</dbReference>
<dbReference type="EMBL" id="JACXAI010000020">
    <property type="protein sequence ID" value="MBD1381608.1"/>
    <property type="molecule type" value="Genomic_DNA"/>
</dbReference>
<proteinExistence type="predicted"/>
<dbReference type="PANTHER" id="PTHR36112:SF1">
    <property type="entry name" value="RIBOSOMAL RNA SMALL SUBUNIT METHYLTRANSFERASE J"/>
    <property type="match status" value="1"/>
</dbReference>
<dbReference type="AlphaFoldDB" id="A0A926NKF8"/>
<dbReference type="PANTHER" id="PTHR36112">
    <property type="entry name" value="RIBOSOMAL RNA SMALL SUBUNIT METHYLTRANSFERASE J"/>
    <property type="match status" value="1"/>
</dbReference>
<keyword evidence="1" id="KW-0489">Methyltransferase</keyword>
<evidence type="ECO:0000313" key="1">
    <source>
        <dbReference type="EMBL" id="MBD1381608.1"/>
    </source>
</evidence>
<dbReference type="SUPFAM" id="SSF53335">
    <property type="entry name" value="S-adenosyl-L-methionine-dependent methyltransferases"/>
    <property type="match status" value="1"/>
</dbReference>
<sequence length="268" mass="30287">MIVTTAGRTNQLLIEEAYKISKDLQSIYIDRKKRTVCELIKELNQDILVVGKNRMELHLQNSEHPLFFHPNSASFRYKRLIKGESDPFLNACKLMKGDTLVDCTLGLGSDAIIASFIAGKDGQVIGVEGNSLLAYIVKKGLCTWKTEDDHFNYAMKRIKVVTNNHLSVLKGMGTNTADIVYFDPMFEKGILTSNGIAPLRNLAVFDELTEEAITEALRVARKRIVLKDHWQSKKFSKFGFDVLKRKTAKFHFGVIELSKQGKSNKMEV</sequence>
<organism evidence="1 2">
    <name type="scientific">Metabacillus arenae</name>
    <dbReference type="NCBI Taxonomy" id="2771434"/>
    <lineage>
        <taxon>Bacteria</taxon>
        <taxon>Bacillati</taxon>
        <taxon>Bacillota</taxon>
        <taxon>Bacilli</taxon>
        <taxon>Bacillales</taxon>
        <taxon>Bacillaceae</taxon>
        <taxon>Metabacillus</taxon>
    </lineage>
</organism>
<evidence type="ECO:0000313" key="2">
    <source>
        <dbReference type="Proteomes" id="UP000626844"/>
    </source>
</evidence>
<dbReference type="GO" id="GO:0008990">
    <property type="term" value="F:rRNA (guanine-N2-)-methyltransferase activity"/>
    <property type="evidence" value="ECO:0007669"/>
    <property type="project" value="InterPro"/>
</dbReference>
<protein>
    <submittedName>
        <fullName evidence="1">Class I SAM-dependent methyltransferase</fullName>
    </submittedName>
</protein>
<keyword evidence="1" id="KW-0808">Transferase</keyword>
<dbReference type="Gene3D" id="3.40.50.150">
    <property type="entry name" value="Vaccinia Virus protein VP39"/>
    <property type="match status" value="1"/>
</dbReference>
<accession>A0A926NKF8</accession>
<comment type="caution">
    <text evidence="1">The sequence shown here is derived from an EMBL/GenBank/DDBJ whole genome shotgun (WGS) entry which is preliminary data.</text>
</comment>
<name>A0A926NKF8_9BACI</name>
<dbReference type="InterPro" id="IPR029063">
    <property type="entry name" value="SAM-dependent_MTases_sf"/>
</dbReference>
<dbReference type="InterPro" id="IPR007536">
    <property type="entry name" value="16SrRNA_methylTrfase_J"/>
</dbReference>